<proteinExistence type="predicted"/>
<dbReference type="AlphaFoldDB" id="A0AA88TY98"/>
<dbReference type="Proteomes" id="UP001187343">
    <property type="component" value="Unassembled WGS sequence"/>
</dbReference>
<reference evidence="1" key="1">
    <citation type="submission" date="2023-08" db="EMBL/GenBank/DDBJ databases">
        <title>Chromosome-level Genome Assembly of mud carp (Cirrhinus molitorella).</title>
        <authorList>
            <person name="Liu H."/>
        </authorList>
    </citation>
    <scope>NUCLEOTIDE SEQUENCE</scope>
    <source>
        <strain evidence="1">Prfri</strain>
        <tissue evidence="1">Muscle</tissue>
    </source>
</reference>
<evidence type="ECO:0000313" key="2">
    <source>
        <dbReference type="Proteomes" id="UP001187343"/>
    </source>
</evidence>
<dbReference type="EMBL" id="JAUYZG010000003">
    <property type="protein sequence ID" value="KAK2911732.1"/>
    <property type="molecule type" value="Genomic_DNA"/>
</dbReference>
<protein>
    <submittedName>
        <fullName evidence="1">Uncharacterized protein</fullName>
    </submittedName>
</protein>
<comment type="caution">
    <text evidence="1">The sequence shown here is derived from an EMBL/GenBank/DDBJ whole genome shotgun (WGS) entry which is preliminary data.</text>
</comment>
<accession>A0AA88TY98</accession>
<evidence type="ECO:0000313" key="1">
    <source>
        <dbReference type="EMBL" id="KAK2911732.1"/>
    </source>
</evidence>
<sequence length="161" mass="17423">MDENHAPLAPCSMAGVDEAGASAFGLFTGAPYGVPGPCHWLVTILTTSQGTRRGESRVMRKEREEPGLGASFLQSCEWRIKLREPGMDRCPAEMRSFPVPALESQSLPNPASCCQSGMREAPGFVGLVKPTDRPPLETTGSPQPRNSLIHMAAQAICFLYY</sequence>
<name>A0AA88TY98_9TELE</name>
<keyword evidence="2" id="KW-1185">Reference proteome</keyword>
<organism evidence="1 2">
    <name type="scientific">Cirrhinus molitorella</name>
    <name type="common">mud carp</name>
    <dbReference type="NCBI Taxonomy" id="172907"/>
    <lineage>
        <taxon>Eukaryota</taxon>
        <taxon>Metazoa</taxon>
        <taxon>Chordata</taxon>
        <taxon>Craniata</taxon>
        <taxon>Vertebrata</taxon>
        <taxon>Euteleostomi</taxon>
        <taxon>Actinopterygii</taxon>
        <taxon>Neopterygii</taxon>
        <taxon>Teleostei</taxon>
        <taxon>Ostariophysi</taxon>
        <taxon>Cypriniformes</taxon>
        <taxon>Cyprinidae</taxon>
        <taxon>Labeoninae</taxon>
        <taxon>Labeonini</taxon>
        <taxon>Cirrhinus</taxon>
    </lineage>
</organism>
<gene>
    <name evidence="1" type="ORF">Q8A67_003865</name>
</gene>